<dbReference type="GO" id="GO:0030420">
    <property type="term" value="P:establishment of competence for transformation"/>
    <property type="evidence" value="ECO:0007669"/>
    <property type="project" value="UniProtKB-KW"/>
</dbReference>
<dbReference type="NCBIfam" id="TIGR02532">
    <property type="entry name" value="IV_pilin_GFxxxE"/>
    <property type="match status" value="1"/>
</dbReference>
<gene>
    <name evidence="4" type="ORF">F4V44_10430</name>
</gene>
<keyword evidence="3" id="KW-1133">Transmembrane helix</keyword>
<proteinExistence type="predicted"/>
<dbReference type="Pfam" id="PF07963">
    <property type="entry name" value="N_methyl"/>
    <property type="match status" value="1"/>
</dbReference>
<keyword evidence="2" id="KW-0178">Competence</keyword>
<evidence type="ECO:0000256" key="3">
    <source>
        <dbReference type="SAM" id="Phobius"/>
    </source>
</evidence>
<accession>A0A5J5HWI0</accession>
<feature type="transmembrane region" description="Helical" evidence="3">
    <location>
        <begin position="12"/>
        <end position="32"/>
    </location>
</feature>
<evidence type="ECO:0000256" key="2">
    <source>
        <dbReference type="ARBA" id="ARBA00023287"/>
    </source>
</evidence>
<protein>
    <submittedName>
        <fullName evidence="4">Prepilin-type N-terminal cleavage/methylation domain-containing protein</fullName>
    </submittedName>
</protein>
<dbReference type="NCBIfam" id="NF041002">
    <property type="entry name" value="pilin_ComGF"/>
    <property type="match status" value="1"/>
</dbReference>
<dbReference type="GO" id="GO:0009986">
    <property type="term" value="C:cell surface"/>
    <property type="evidence" value="ECO:0007669"/>
    <property type="project" value="UniProtKB-SubCell"/>
</dbReference>
<dbReference type="InterPro" id="IPR016977">
    <property type="entry name" value="ComGF"/>
</dbReference>
<dbReference type="AlphaFoldDB" id="A0A5J5HWI0"/>
<keyword evidence="3" id="KW-0472">Membrane</keyword>
<organism evidence="4 5">
    <name type="scientific">Niallia endozanthoxylica</name>
    <dbReference type="NCBI Taxonomy" id="2036016"/>
    <lineage>
        <taxon>Bacteria</taxon>
        <taxon>Bacillati</taxon>
        <taxon>Bacillota</taxon>
        <taxon>Bacilli</taxon>
        <taxon>Bacillales</taxon>
        <taxon>Bacillaceae</taxon>
        <taxon>Niallia</taxon>
    </lineage>
</organism>
<dbReference type="OrthoDB" id="2361316at2"/>
<evidence type="ECO:0000313" key="5">
    <source>
        <dbReference type="Proteomes" id="UP000326671"/>
    </source>
</evidence>
<evidence type="ECO:0000313" key="4">
    <source>
        <dbReference type="EMBL" id="KAA9026471.1"/>
    </source>
</evidence>
<comment type="caution">
    <text evidence="4">The sequence shown here is derived from an EMBL/GenBank/DDBJ whole genome shotgun (WGS) entry which is preliminary data.</text>
</comment>
<dbReference type="EMBL" id="VYKL01000015">
    <property type="protein sequence ID" value="KAA9026471.1"/>
    <property type="molecule type" value="Genomic_DNA"/>
</dbReference>
<evidence type="ECO:0000256" key="1">
    <source>
        <dbReference type="ARBA" id="ARBA00004241"/>
    </source>
</evidence>
<dbReference type="InterPro" id="IPR012902">
    <property type="entry name" value="N_methyl_site"/>
</dbReference>
<dbReference type="Proteomes" id="UP000326671">
    <property type="component" value="Unassembled WGS sequence"/>
</dbReference>
<keyword evidence="5" id="KW-1185">Reference proteome</keyword>
<sequence length="149" mass="17499">MKRLHNKGFTFIEMILAFSIFLIIVSLFPLFFQVISQNGFVEERIQKMEWEVFIAQVKKEVRMSDSLKIENNRIMLKIGKESIMYERYGTNIRRRVDAAGHEIMLQDIKTVMFEKVIKGVRISVEDKYNQSESVIIRSVVDEESLYAAP</sequence>
<name>A0A5J5HWI0_9BACI</name>
<comment type="subcellular location">
    <subcellularLocation>
        <location evidence="1">Cell surface</location>
    </subcellularLocation>
</comment>
<reference evidence="4 5" key="1">
    <citation type="submission" date="2019-09" db="EMBL/GenBank/DDBJ databases">
        <title>Whole genome sequences of isolates from the Mars Exploration Rovers.</title>
        <authorList>
            <person name="Seuylemezian A."/>
            <person name="Vaishampayan P."/>
        </authorList>
    </citation>
    <scope>NUCLEOTIDE SEQUENCE [LARGE SCALE GENOMIC DNA]</scope>
    <source>
        <strain evidence="4 5">MER_TA_151</strain>
    </source>
</reference>
<dbReference type="Pfam" id="PF15980">
    <property type="entry name" value="ComGF"/>
    <property type="match status" value="1"/>
</dbReference>
<keyword evidence="3" id="KW-0812">Transmembrane</keyword>